<sequence length="407" mass="47859">MDEASTISDQDTADNEGPQAQPIRSQATCHTAQELRFLRRSQVDLDTIREQLESRTPTVPEGGVLPPAARQRLEFGQLWLRAIFVRAIEHRIENDARLRSLVAACLDHLIEWSSTVANLELMFAYQSLWFAEDRLMEALKHLDELAATHLPPRPTIGTVSSFEDRHNQQFERISLVDMQWHWPEDDVVMYGRKYRSVKTGWACFAKTRWVATDDYYSAQCTRPNRAYFRVLMIVPVVYNPQIHYVFFDPRAPFHYGHGWDAPFPLPPGHGDWGFPPWFGGLGHNGFANMGDPGVPEDFPGFDEWRNARHSENMARLDREMNEITDRPRGYVEELIRGWQDGGESSEDNPDRRRLRRLWSEIADLEQQRDYYQRRNMERYREQREEQRLGRDYADHYLHRRRGGGHYR</sequence>
<dbReference type="AlphaFoldDB" id="A0AAV9N5D7"/>
<feature type="region of interest" description="Disordered" evidence="1">
    <location>
        <begin position="379"/>
        <end position="407"/>
    </location>
</feature>
<accession>A0AAV9N5D7</accession>
<comment type="caution">
    <text evidence="2">The sequence shown here is derived from an EMBL/GenBank/DDBJ whole genome shotgun (WGS) entry which is preliminary data.</text>
</comment>
<evidence type="ECO:0000313" key="3">
    <source>
        <dbReference type="Proteomes" id="UP001358417"/>
    </source>
</evidence>
<dbReference type="Proteomes" id="UP001358417">
    <property type="component" value="Unassembled WGS sequence"/>
</dbReference>
<feature type="region of interest" description="Disordered" evidence="1">
    <location>
        <begin position="1"/>
        <end position="26"/>
    </location>
</feature>
<feature type="compositionally biased region" description="Polar residues" evidence="1">
    <location>
        <begin position="1"/>
        <end position="10"/>
    </location>
</feature>
<name>A0AAV9N5D7_9EURO</name>
<reference evidence="2 3" key="1">
    <citation type="submission" date="2023-08" db="EMBL/GenBank/DDBJ databases">
        <title>Black Yeasts Isolated from many extreme environments.</title>
        <authorList>
            <person name="Coleine C."/>
            <person name="Stajich J.E."/>
            <person name="Selbmann L."/>
        </authorList>
    </citation>
    <scope>NUCLEOTIDE SEQUENCE [LARGE SCALE GENOMIC DNA]</scope>
    <source>
        <strain evidence="2 3">CCFEE 5792</strain>
    </source>
</reference>
<evidence type="ECO:0000256" key="1">
    <source>
        <dbReference type="SAM" id="MobiDB-lite"/>
    </source>
</evidence>
<keyword evidence="3" id="KW-1185">Reference proteome</keyword>
<feature type="compositionally biased region" description="Basic and acidic residues" evidence="1">
    <location>
        <begin position="379"/>
        <end position="396"/>
    </location>
</feature>
<protein>
    <submittedName>
        <fullName evidence="2">Uncharacterized protein</fullName>
    </submittedName>
</protein>
<evidence type="ECO:0000313" key="2">
    <source>
        <dbReference type="EMBL" id="KAK5049475.1"/>
    </source>
</evidence>
<organism evidence="2 3">
    <name type="scientific">Exophiala bonariae</name>
    <dbReference type="NCBI Taxonomy" id="1690606"/>
    <lineage>
        <taxon>Eukaryota</taxon>
        <taxon>Fungi</taxon>
        <taxon>Dikarya</taxon>
        <taxon>Ascomycota</taxon>
        <taxon>Pezizomycotina</taxon>
        <taxon>Eurotiomycetes</taxon>
        <taxon>Chaetothyriomycetidae</taxon>
        <taxon>Chaetothyriales</taxon>
        <taxon>Herpotrichiellaceae</taxon>
        <taxon>Exophiala</taxon>
    </lineage>
</organism>
<proteinExistence type="predicted"/>
<gene>
    <name evidence="2" type="ORF">LTR84_004404</name>
</gene>
<dbReference type="GeneID" id="89972582"/>
<feature type="compositionally biased region" description="Basic residues" evidence="1">
    <location>
        <begin position="397"/>
        <end position="407"/>
    </location>
</feature>
<dbReference type="EMBL" id="JAVRRD010000019">
    <property type="protein sequence ID" value="KAK5049475.1"/>
    <property type="molecule type" value="Genomic_DNA"/>
</dbReference>
<dbReference type="RefSeq" id="XP_064704520.1">
    <property type="nucleotide sequence ID" value="XM_064847981.1"/>
</dbReference>